<dbReference type="SMART" id="SM01293">
    <property type="entry name" value="DUF3402"/>
    <property type="match status" value="1"/>
</dbReference>
<accession>A0AAV2TQ23</accession>
<dbReference type="InterPro" id="IPR012486">
    <property type="entry name" value="Far11/STRP_N"/>
</dbReference>
<gene>
    <name evidence="5" type="ORF">CDAUBV1_LOCUS13383</name>
</gene>
<feature type="compositionally biased region" description="Low complexity" evidence="2">
    <location>
        <begin position="153"/>
        <end position="167"/>
    </location>
</feature>
<organism evidence="5 6">
    <name type="scientific">Calicophoron daubneyi</name>
    <name type="common">Rumen fluke</name>
    <name type="synonym">Paramphistomum daubneyi</name>
    <dbReference type="NCBI Taxonomy" id="300641"/>
    <lineage>
        <taxon>Eukaryota</taxon>
        <taxon>Metazoa</taxon>
        <taxon>Spiralia</taxon>
        <taxon>Lophotrochozoa</taxon>
        <taxon>Platyhelminthes</taxon>
        <taxon>Trematoda</taxon>
        <taxon>Digenea</taxon>
        <taxon>Plagiorchiida</taxon>
        <taxon>Pronocephalata</taxon>
        <taxon>Paramphistomoidea</taxon>
        <taxon>Paramphistomidae</taxon>
        <taxon>Calicophoron</taxon>
    </lineage>
</organism>
<dbReference type="InterPro" id="IPR040185">
    <property type="entry name" value="Far11/STRP"/>
</dbReference>
<dbReference type="SMART" id="SM01292">
    <property type="entry name" value="N1221"/>
    <property type="match status" value="1"/>
</dbReference>
<feature type="compositionally biased region" description="Low complexity" evidence="2">
    <location>
        <begin position="394"/>
        <end position="421"/>
    </location>
</feature>
<feature type="region of interest" description="Disordered" evidence="2">
    <location>
        <begin position="1"/>
        <end position="21"/>
    </location>
</feature>
<evidence type="ECO:0000259" key="4">
    <source>
        <dbReference type="SMART" id="SM01293"/>
    </source>
</evidence>
<proteinExistence type="inferred from homology"/>
<name>A0AAV2TQ23_CALDB</name>
<feature type="compositionally biased region" description="Polar residues" evidence="2">
    <location>
        <begin position="175"/>
        <end position="194"/>
    </location>
</feature>
<dbReference type="Pfam" id="PF11882">
    <property type="entry name" value="DUF3402"/>
    <property type="match status" value="1"/>
</dbReference>
<evidence type="ECO:0008006" key="7">
    <source>
        <dbReference type="Google" id="ProtNLM"/>
    </source>
</evidence>
<evidence type="ECO:0000313" key="5">
    <source>
        <dbReference type="EMBL" id="CAL5138557.1"/>
    </source>
</evidence>
<feature type="domain" description="Far11/STRP N-terminal" evidence="3">
    <location>
        <begin position="19"/>
        <end position="461"/>
    </location>
</feature>
<comment type="similarity">
    <text evidence="1">Belongs to the STRIP family.</text>
</comment>
<evidence type="ECO:0000313" key="6">
    <source>
        <dbReference type="Proteomes" id="UP001497525"/>
    </source>
</evidence>
<dbReference type="EMBL" id="CAXLJL010000501">
    <property type="protein sequence ID" value="CAL5138557.1"/>
    <property type="molecule type" value="Genomic_DNA"/>
</dbReference>
<dbReference type="Proteomes" id="UP001497525">
    <property type="component" value="Unassembled WGS sequence"/>
</dbReference>
<dbReference type="GO" id="GO:0005829">
    <property type="term" value="C:cytosol"/>
    <property type="evidence" value="ECO:0007669"/>
    <property type="project" value="TreeGrafter"/>
</dbReference>
<sequence>MDESLDDPERRDENNDDQNTDIDFVYNDADEYSVEIAELYSYSEEPDFRLNKESFEGDFHKFVSVKWFEASCEDRHAHIVRLLDRLESSNRSVRQKTLRALLYLLQGNFGDCELEEDQITWARRNVYLCIEAGLLSSIIQILLLEIEYDKWNSSNTSSESNTNEPNSDGGDKEQSAASTSGNRTDTNTESLRKTANNLADSTDLRVIFSILYIMAETVRDGMITDQAGTQTTAIGGTGDKTASGQNVLSSGITVDSTGKLREQFCEELASPIFGDGDPTLTVVLFGMVHRFCSGSAPHYPIKKVLLLLWKVLLITLGPLSGLFTRKNEARARYGLPPLFEDACQVIRRVRANSPPGTSADQLLGRVPRNNNRHANFGQSNQAPRQGTLAGGRFGLQQRQQLQQPAPLSSSIGAAAGSSVPATPDPSAYDTPGFATPRPGSPVNNRSANNTTTEERAVEFANGNRVGVDTPMPGAGELGATSGVASGPSQQPMLQGLSTLFANSKGLPWKPKVRKKDLENFLTNARLKFVGFPVPNDTSSLAGLPEPIHEAVKVMREHLYVSLGEMQIQRECEIARNPMSMGREEIPDTPVERLYRAMYPLLPQYMIALLKVLLAAAPTSRTKTEPINILAEVMPPEISPSVIQQAILNADINRHRELIVKAISALLLLLLKHMKLNHIYQFEYVSQYLVFANCIPLILKFFNQDTRHYVQAKNTLSFLDFPTRLIGKSPELTPEMLTSDWSSYCWRNLFACINLLRILNMLTKWKHSRTMLLVVFKSAPILKRALRVRHAMMQLYVLKLLKLQSRYFGRQWRKNNMSIMSAIYQKVRHRLTDDWAYGNDVDAMPWQFQVEECTLRTNVDRFNQRRYSDDWLDPEFRPVDNCLTSLLSKPFRLSDEFKRNYEKWLEEEVFSVPINWAQVLAR</sequence>
<reference evidence="5" key="1">
    <citation type="submission" date="2024-06" db="EMBL/GenBank/DDBJ databases">
        <authorList>
            <person name="Liu X."/>
            <person name="Lenzi L."/>
            <person name="Haldenby T S."/>
            <person name="Uol C."/>
        </authorList>
    </citation>
    <scope>NUCLEOTIDE SEQUENCE</scope>
</reference>
<evidence type="ECO:0000259" key="3">
    <source>
        <dbReference type="SMART" id="SM01292"/>
    </source>
</evidence>
<feature type="compositionally biased region" description="Polar residues" evidence="2">
    <location>
        <begin position="368"/>
        <end position="384"/>
    </location>
</feature>
<dbReference type="AlphaFoldDB" id="A0AAV2TQ23"/>
<dbReference type="Pfam" id="PF07923">
    <property type="entry name" value="N1221"/>
    <property type="match status" value="1"/>
</dbReference>
<feature type="domain" description="Far11/STRP C-terminal" evidence="4">
    <location>
        <begin position="544"/>
        <end position="900"/>
    </location>
</feature>
<dbReference type="PANTHER" id="PTHR13239:SF4">
    <property type="entry name" value="AT25231P"/>
    <property type="match status" value="1"/>
</dbReference>
<protein>
    <recommendedName>
        <fullName evidence="7">Striatin-interacting protein 1 homolog</fullName>
    </recommendedName>
</protein>
<feature type="compositionally biased region" description="Polar residues" evidence="2">
    <location>
        <begin position="441"/>
        <end position="451"/>
    </location>
</feature>
<dbReference type="PANTHER" id="PTHR13239">
    <property type="entry name" value="PROTEIN REQUIRED FOR HYPHAL ANASTOMOSIS HAM-2"/>
    <property type="match status" value="1"/>
</dbReference>
<evidence type="ECO:0000256" key="2">
    <source>
        <dbReference type="SAM" id="MobiDB-lite"/>
    </source>
</evidence>
<feature type="region of interest" description="Disordered" evidence="2">
    <location>
        <begin position="153"/>
        <end position="194"/>
    </location>
</feature>
<comment type="caution">
    <text evidence="5">The sequence shown here is derived from an EMBL/GenBank/DDBJ whole genome shotgun (WGS) entry which is preliminary data.</text>
</comment>
<evidence type="ECO:0000256" key="1">
    <source>
        <dbReference type="ARBA" id="ARBA00007062"/>
    </source>
</evidence>
<feature type="region of interest" description="Disordered" evidence="2">
    <location>
        <begin position="352"/>
        <end position="452"/>
    </location>
</feature>
<dbReference type="InterPro" id="IPR021819">
    <property type="entry name" value="Far11/STRP_C"/>
</dbReference>
<dbReference type="GO" id="GO:0007010">
    <property type="term" value="P:cytoskeleton organization"/>
    <property type="evidence" value="ECO:0007669"/>
    <property type="project" value="TreeGrafter"/>
</dbReference>